<evidence type="ECO:0000313" key="4">
    <source>
        <dbReference type="Proteomes" id="UP000274504"/>
    </source>
</evidence>
<evidence type="ECO:0000259" key="2">
    <source>
        <dbReference type="SMART" id="SM01017"/>
    </source>
</evidence>
<dbReference type="AlphaFoldDB" id="A0A0R3SBC8"/>
<accession>A0A0R3SBC8</accession>
<reference evidence="5" key="1">
    <citation type="submission" date="2017-02" db="UniProtKB">
        <authorList>
            <consortium name="WormBaseParasite"/>
        </authorList>
    </citation>
    <scope>IDENTIFICATION</scope>
</reference>
<evidence type="ECO:0000313" key="5">
    <source>
        <dbReference type="WBParaSite" id="HDID_0000176301-mRNA-1"/>
    </source>
</evidence>
<sequence>MAIRKLTYAPEESVPQPSAEIVKDFIMSPGTLRLEASLDKEKYYHGEYLAVNVLVDNNSNKTVKKVKVSVIQVADIMLFSRAVYKCTVDEAEFEEGCPILPSQTGWCKVYHMCPLLSNNREKRGLALDGKLKNEDTNLASSTM</sequence>
<dbReference type="EMBL" id="UYSG01000361">
    <property type="protein sequence ID" value="VDL19225.1"/>
    <property type="molecule type" value="Genomic_DNA"/>
</dbReference>
<organism evidence="5">
    <name type="scientific">Hymenolepis diminuta</name>
    <name type="common">Rat tapeworm</name>
    <dbReference type="NCBI Taxonomy" id="6216"/>
    <lineage>
        <taxon>Eukaryota</taxon>
        <taxon>Metazoa</taxon>
        <taxon>Spiralia</taxon>
        <taxon>Lophotrochozoa</taxon>
        <taxon>Platyhelminthes</taxon>
        <taxon>Cestoda</taxon>
        <taxon>Eucestoda</taxon>
        <taxon>Cyclophyllidea</taxon>
        <taxon>Hymenolepididae</taxon>
        <taxon>Hymenolepis</taxon>
    </lineage>
</organism>
<name>A0A0R3SBC8_HYMDI</name>
<dbReference type="InterPro" id="IPR000698">
    <property type="entry name" value="Arrestin"/>
</dbReference>
<dbReference type="WBParaSite" id="HDID_0000176301-mRNA-1">
    <property type="protein sequence ID" value="HDID_0000176301-mRNA-1"/>
    <property type="gene ID" value="HDID_0000176301"/>
</dbReference>
<dbReference type="Pfam" id="PF02752">
    <property type="entry name" value="Arrestin_C"/>
    <property type="match status" value="1"/>
</dbReference>
<feature type="domain" description="Arrestin C-terminal-like" evidence="2">
    <location>
        <begin position="28"/>
        <end position="115"/>
    </location>
</feature>
<dbReference type="SUPFAM" id="SSF81296">
    <property type="entry name" value="E set domains"/>
    <property type="match status" value="1"/>
</dbReference>
<dbReference type="Proteomes" id="UP000274504">
    <property type="component" value="Unassembled WGS sequence"/>
</dbReference>
<protein>
    <submittedName>
        <fullName evidence="5">Arrestin_C domain-containing protein</fullName>
    </submittedName>
</protein>
<dbReference type="GO" id="GO:0005737">
    <property type="term" value="C:cytoplasm"/>
    <property type="evidence" value="ECO:0007669"/>
    <property type="project" value="TreeGrafter"/>
</dbReference>
<comment type="similarity">
    <text evidence="1">Belongs to the arrestin family.</text>
</comment>
<reference evidence="3 4" key="2">
    <citation type="submission" date="2018-11" db="EMBL/GenBank/DDBJ databases">
        <authorList>
            <consortium name="Pathogen Informatics"/>
        </authorList>
    </citation>
    <scope>NUCLEOTIDE SEQUENCE [LARGE SCALE GENOMIC DNA]</scope>
</reference>
<evidence type="ECO:0000313" key="3">
    <source>
        <dbReference type="EMBL" id="VDL19225.1"/>
    </source>
</evidence>
<dbReference type="GO" id="GO:0002031">
    <property type="term" value="P:G protein-coupled receptor internalization"/>
    <property type="evidence" value="ECO:0007669"/>
    <property type="project" value="TreeGrafter"/>
</dbReference>
<dbReference type="InterPro" id="IPR014756">
    <property type="entry name" value="Ig_E-set"/>
</dbReference>
<dbReference type="InterPro" id="IPR011022">
    <property type="entry name" value="Arrestin_C-like"/>
</dbReference>
<evidence type="ECO:0000256" key="1">
    <source>
        <dbReference type="ARBA" id="ARBA00005298"/>
    </source>
</evidence>
<dbReference type="SMART" id="SM01017">
    <property type="entry name" value="Arrestin_C"/>
    <property type="match status" value="1"/>
</dbReference>
<proteinExistence type="inferred from homology"/>
<dbReference type="PANTHER" id="PTHR11792:SF17">
    <property type="entry name" value="KURTZ ARRESTIN"/>
    <property type="match status" value="1"/>
</dbReference>
<dbReference type="InterPro" id="IPR014752">
    <property type="entry name" value="Arrestin-like_C"/>
</dbReference>
<dbReference type="GO" id="GO:0001664">
    <property type="term" value="F:G protein-coupled receptor binding"/>
    <property type="evidence" value="ECO:0007669"/>
    <property type="project" value="TreeGrafter"/>
</dbReference>
<gene>
    <name evidence="3" type="ORF">HDID_LOCUS1764</name>
</gene>
<dbReference type="STRING" id="6216.A0A0R3SBC8"/>
<dbReference type="GO" id="GO:0007165">
    <property type="term" value="P:signal transduction"/>
    <property type="evidence" value="ECO:0007669"/>
    <property type="project" value="InterPro"/>
</dbReference>
<dbReference type="PANTHER" id="PTHR11792">
    <property type="entry name" value="ARRESTIN"/>
    <property type="match status" value="1"/>
</dbReference>
<dbReference type="OrthoDB" id="298939at2759"/>
<dbReference type="Gene3D" id="2.60.40.640">
    <property type="match status" value="1"/>
</dbReference>